<evidence type="ECO:0008006" key="4">
    <source>
        <dbReference type="Google" id="ProtNLM"/>
    </source>
</evidence>
<dbReference type="InterPro" id="IPR036291">
    <property type="entry name" value="NAD(P)-bd_dom_sf"/>
</dbReference>
<evidence type="ECO:0000313" key="3">
    <source>
        <dbReference type="Proteomes" id="UP000256709"/>
    </source>
</evidence>
<dbReference type="PANTHER" id="PTHR43157:SF31">
    <property type="entry name" value="PHOSPHATIDYLINOSITOL-GLYCAN BIOSYNTHESIS CLASS F PROTEIN"/>
    <property type="match status" value="1"/>
</dbReference>
<dbReference type="PANTHER" id="PTHR43157">
    <property type="entry name" value="PHOSPHATIDYLINOSITOL-GLYCAN BIOSYNTHESIS CLASS F PROTEIN-RELATED"/>
    <property type="match status" value="1"/>
</dbReference>
<protein>
    <recommendedName>
        <fullName evidence="4">Short-chain dehydrogenase</fullName>
    </recommendedName>
</protein>
<name>A0A3E0VBH2_9MICO</name>
<dbReference type="Proteomes" id="UP000256709">
    <property type="component" value="Unassembled WGS sequence"/>
</dbReference>
<sequence length="199" mass="21531">MMLGYDAFNLVDELLTQPLQIIVCGRLGRYHGHITDRVVTLASLAERQAKFDLDDLNFRHTKYTQARAYNNSKLANLLFVSALQRRLDAAGSTVKAMAAHPGFVATDIYAETTGRIAQVMVRALAQTPQDGALPALLAATGDLPGGTFTGPEKFSHMRGGAEVIHASKRANNPALAERLWQWSEAQSGVGFGLTDSPHA</sequence>
<proteinExistence type="predicted"/>
<evidence type="ECO:0000256" key="1">
    <source>
        <dbReference type="ARBA" id="ARBA00023002"/>
    </source>
</evidence>
<comment type="caution">
    <text evidence="2">The sequence shown here is derived from an EMBL/GenBank/DDBJ whole genome shotgun (WGS) entry which is preliminary data.</text>
</comment>
<dbReference type="RefSeq" id="WP_116284516.1">
    <property type="nucleotide sequence ID" value="NZ_NBXA01000033.1"/>
</dbReference>
<dbReference type="EMBL" id="NBXA01000033">
    <property type="protein sequence ID" value="RFA06985.1"/>
    <property type="molecule type" value="Genomic_DNA"/>
</dbReference>
<gene>
    <name evidence="2" type="ORF">B7R21_17320</name>
</gene>
<dbReference type="Gene3D" id="3.40.50.720">
    <property type="entry name" value="NAD(P)-binding Rossmann-like Domain"/>
    <property type="match status" value="1"/>
</dbReference>
<reference evidence="2 3" key="1">
    <citation type="submission" date="2017-04" db="EMBL/GenBank/DDBJ databases">
        <title>Comparative genome analysis of Subtercola boreus.</title>
        <authorList>
            <person name="Cho Y.-J."/>
            <person name="Cho A."/>
            <person name="Kim O.-S."/>
            <person name="Lee J.-I."/>
        </authorList>
    </citation>
    <scope>NUCLEOTIDE SEQUENCE [LARGE SCALE GENOMIC DNA]</scope>
    <source>
        <strain evidence="2 3">P27444</strain>
    </source>
</reference>
<dbReference type="GO" id="GO:0016491">
    <property type="term" value="F:oxidoreductase activity"/>
    <property type="evidence" value="ECO:0007669"/>
    <property type="project" value="UniProtKB-KW"/>
</dbReference>
<dbReference type="AlphaFoldDB" id="A0A3E0VBH2"/>
<dbReference type="SUPFAM" id="SSF51735">
    <property type="entry name" value="NAD(P)-binding Rossmann-fold domains"/>
    <property type="match status" value="1"/>
</dbReference>
<organism evidence="2 3">
    <name type="scientific">Subtercola boreus</name>
    <dbReference type="NCBI Taxonomy" id="120213"/>
    <lineage>
        <taxon>Bacteria</taxon>
        <taxon>Bacillati</taxon>
        <taxon>Actinomycetota</taxon>
        <taxon>Actinomycetes</taxon>
        <taxon>Micrococcales</taxon>
        <taxon>Microbacteriaceae</taxon>
        <taxon>Subtercola</taxon>
    </lineage>
</organism>
<keyword evidence="1" id="KW-0560">Oxidoreductase</keyword>
<dbReference type="OrthoDB" id="4577644at2"/>
<evidence type="ECO:0000313" key="2">
    <source>
        <dbReference type="EMBL" id="RFA06985.1"/>
    </source>
</evidence>
<accession>A0A3E0VBH2</accession>